<dbReference type="GO" id="GO:0036064">
    <property type="term" value="C:ciliary basal body"/>
    <property type="evidence" value="ECO:0007669"/>
    <property type="project" value="TreeGrafter"/>
</dbReference>
<accession>A0AAN9YAQ9</accession>
<dbReference type="PROSITE" id="PS51221">
    <property type="entry name" value="TTL"/>
    <property type="match status" value="1"/>
</dbReference>
<dbReference type="GO" id="GO:0070740">
    <property type="term" value="F:tubulin-glutamic acid ligase activity"/>
    <property type="evidence" value="ECO:0007669"/>
    <property type="project" value="TreeGrafter"/>
</dbReference>
<evidence type="ECO:0000313" key="8">
    <source>
        <dbReference type="Proteomes" id="UP001367676"/>
    </source>
</evidence>
<keyword evidence="3" id="KW-0547">Nucleotide-binding</keyword>
<proteinExistence type="inferred from homology"/>
<evidence type="ECO:0000256" key="5">
    <source>
        <dbReference type="ARBA" id="ARBA00041448"/>
    </source>
</evidence>
<dbReference type="PANTHER" id="PTHR12241:SF145">
    <property type="entry name" value="TUBULIN POLYGLUTAMYLASE TTLL5"/>
    <property type="match status" value="1"/>
</dbReference>
<dbReference type="Gene3D" id="3.30.470.20">
    <property type="entry name" value="ATP-grasp fold, B domain"/>
    <property type="match status" value="1"/>
</dbReference>
<dbReference type="InterPro" id="IPR004344">
    <property type="entry name" value="TTL/TTLL_fam"/>
</dbReference>
<gene>
    <name evidence="7" type="ORF">V9T40_007399</name>
</gene>
<dbReference type="GO" id="GO:0005524">
    <property type="term" value="F:ATP binding"/>
    <property type="evidence" value="ECO:0007669"/>
    <property type="project" value="UniProtKB-KW"/>
</dbReference>
<evidence type="ECO:0000256" key="6">
    <source>
        <dbReference type="ARBA" id="ARBA00049274"/>
    </source>
</evidence>
<evidence type="ECO:0000313" key="7">
    <source>
        <dbReference type="EMBL" id="KAK7605541.1"/>
    </source>
</evidence>
<keyword evidence="2" id="KW-0436">Ligase</keyword>
<name>A0AAN9YAQ9_9HEMI</name>
<dbReference type="PANTHER" id="PTHR12241">
    <property type="entry name" value="TUBULIN POLYGLUTAMYLASE"/>
    <property type="match status" value="1"/>
</dbReference>
<dbReference type="SUPFAM" id="SSF56059">
    <property type="entry name" value="Glutathione synthetase ATP-binding domain-like"/>
    <property type="match status" value="1"/>
</dbReference>
<dbReference type="AlphaFoldDB" id="A0AAN9YAQ9"/>
<comment type="similarity">
    <text evidence="1">Belongs to the tubulin--tyrosine ligase family.</text>
</comment>
<evidence type="ECO:0000256" key="2">
    <source>
        <dbReference type="ARBA" id="ARBA00022598"/>
    </source>
</evidence>
<reference evidence="7 8" key="1">
    <citation type="submission" date="2024-03" db="EMBL/GenBank/DDBJ databases">
        <title>Adaptation during the transition from Ophiocordyceps entomopathogen to insect associate is accompanied by gene loss and intensified selection.</title>
        <authorList>
            <person name="Ward C.M."/>
            <person name="Onetto C.A."/>
            <person name="Borneman A.R."/>
        </authorList>
    </citation>
    <scope>NUCLEOTIDE SEQUENCE [LARGE SCALE GENOMIC DNA]</scope>
    <source>
        <strain evidence="7">AWRI1</strain>
        <tissue evidence="7">Single Adult Female</tissue>
    </source>
</reference>
<keyword evidence="8" id="KW-1185">Reference proteome</keyword>
<comment type="caution">
    <text evidence="7">The sequence shown here is derived from an EMBL/GenBank/DDBJ whole genome shotgun (WGS) entry which is preliminary data.</text>
</comment>
<protein>
    <recommendedName>
        <fullName evidence="5">Tubulin--tyrosine ligase-like protein 5</fullName>
    </recommendedName>
</protein>
<comment type="catalytic activity">
    <reaction evidence="6">
        <text>L-glutamyl-[protein] + L-glutamate + ATP = gamma-L-glutamyl-L-glutamyl-[protein] + ADP + phosphate + H(+)</text>
        <dbReference type="Rhea" id="RHEA:60144"/>
        <dbReference type="Rhea" id="RHEA-COMP:10208"/>
        <dbReference type="Rhea" id="RHEA-COMP:15517"/>
        <dbReference type="ChEBI" id="CHEBI:15378"/>
        <dbReference type="ChEBI" id="CHEBI:29973"/>
        <dbReference type="ChEBI" id="CHEBI:29985"/>
        <dbReference type="ChEBI" id="CHEBI:30616"/>
        <dbReference type="ChEBI" id="CHEBI:43474"/>
        <dbReference type="ChEBI" id="CHEBI:143622"/>
        <dbReference type="ChEBI" id="CHEBI:456216"/>
    </reaction>
    <physiologicalReaction direction="left-to-right" evidence="6">
        <dbReference type="Rhea" id="RHEA:60145"/>
    </physiologicalReaction>
</comment>
<dbReference type="GO" id="GO:0000226">
    <property type="term" value="P:microtubule cytoskeleton organization"/>
    <property type="evidence" value="ECO:0007669"/>
    <property type="project" value="TreeGrafter"/>
</dbReference>
<evidence type="ECO:0000256" key="4">
    <source>
        <dbReference type="ARBA" id="ARBA00022840"/>
    </source>
</evidence>
<dbReference type="EMBL" id="JBBCAQ010000002">
    <property type="protein sequence ID" value="KAK7605541.1"/>
    <property type="molecule type" value="Genomic_DNA"/>
</dbReference>
<keyword evidence="4" id="KW-0067">ATP-binding</keyword>
<organism evidence="7 8">
    <name type="scientific">Parthenolecanium corni</name>
    <dbReference type="NCBI Taxonomy" id="536013"/>
    <lineage>
        <taxon>Eukaryota</taxon>
        <taxon>Metazoa</taxon>
        <taxon>Ecdysozoa</taxon>
        <taxon>Arthropoda</taxon>
        <taxon>Hexapoda</taxon>
        <taxon>Insecta</taxon>
        <taxon>Pterygota</taxon>
        <taxon>Neoptera</taxon>
        <taxon>Paraneoptera</taxon>
        <taxon>Hemiptera</taxon>
        <taxon>Sternorrhyncha</taxon>
        <taxon>Coccoidea</taxon>
        <taxon>Coccidae</taxon>
        <taxon>Parthenolecanium</taxon>
    </lineage>
</organism>
<dbReference type="Proteomes" id="UP001367676">
    <property type="component" value="Unassembled WGS sequence"/>
</dbReference>
<evidence type="ECO:0000256" key="3">
    <source>
        <dbReference type="ARBA" id="ARBA00022741"/>
    </source>
</evidence>
<dbReference type="GO" id="GO:0015631">
    <property type="term" value="F:tubulin binding"/>
    <property type="evidence" value="ECO:0007669"/>
    <property type="project" value="TreeGrafter"/>
</dbReference>
<dbReference type="Pfam" id="PF03133">
    <property type="entry name" value="TTL"/>
    <property type="match status" value="1"/>
</dbReference>
<evidence type="ECO:0000256" key="1">
    <source>
        <dbReference type="ARBA" id="ARBA00006820"/>
    </source>
</evidence>
<sequence>MKFASNTNNPCSGRRLAPSDTLDFNLLWTGSHVKPQVLRNLLPHQRLNHFPRSYELTRKDRLYKNIEQMQYSRGLKHFDFVPQTFILPAEINELVTSHYRHRGAWIVKPIASSRGRGIYLVNSVEDLPLQENVVVAKYIENPLLVNGCKCDLRLYVVVTSYNPLLVYLYEEGLVRFATVKYDLKEKNLWNPCMHLCNYSINKHHSDYIKSSDPDADDVGHKWSLSALLKHLKSENHDTGLLMRRIEEMIVKAILATAPPIVTACRLFVPYVENCFELYGFDVLVDFDLKPWLLEVNLSPSLGCDSPLDTRLKSAMLSDLLTLIGIPAVDPVTRPKSTSSRKRNLSLARQLLSTNTIPYARNLTKKSKQANGIAMTVEEAKLMRIIRDQFDRKGGFVRIFPSADSWKKYSKYLDPVSGIPSFGTIPYCGQIMTPNYNQMVHQYFFSSSVLTVHPPATESAFSVLSESFDRLTRYERSLSNRYRQDFEMEIAGDTKIIWVTNRRLKAKWLTSGCEQRTVSEVTEMSFLRRNQRSKISNNKPSKLLKGNDKIAITAKHLSDFLFFYVQESKCVEGLSRDSSTVPEDVFTAFLKHATEHDIEEILNMNVKLRSSEMQPNRTVRISKLSLFQAFKRAENIVLSKVTNSSSNGEMNSI</sequence>